<evidence type="ECO:0000256" key="5">
    <source>
        <dbReference type="ARBA" id="ARBA00022989"/>
    </source>
</evidence>
<keyword evidence="6 11" id="KW-0472">Membrane</keyword>
<evidence type="ECO:0000256" key="2">
    <source>
        <dbReference type="ARBA" id="ARBA00022475"/>
    </source>
</evidence>
<dbReference type="Pfam" id="PF00015">
    <property type="entry name" value="MCPsignal"/>
    <property type="match status" value="1"/>
</dbReference>
<dbReference type="InterPro" id="IPR004089">
    <property type="entry name" value="MCPsignal_dom"/>
</dbReference>
<keyword evidence="3" id="KW-0145">Chemotaxis</keyword>
<dbReference type="Pfam" id="PF02743">
    <property type="entry name" value="dCache_1"/>
    <property type="match status" value="1"/>
</dbReference>
<dbReference type="Gene3D" id="6.10.340.10">
    <property type="match status" value="1"/>
</dbReference>
<evidence type="ECO:0000259" key="12">
    <source>
        <dbReference type="PROSITE" id="PS50111"/>
    </source>
</evidence>
<name>A0AA42DJI4_9FIRM</name>
<dbReference type="PROSITE" id="PS50885">
    <property type="entry name" value="HAMP"/>
    <property type="match status" value="1"/>
</dbReference>
<evidence type="ECO:0000256" key="9">
    <source>
        <dbReference type="PROSITE-ProRule" id="PRU00284"/>
    </source>
</evidence>
<sequence length="688" mass="75702">IVVLLILCISATVGVSNSMAKKNIEKLTEASIQENLKMYQSIIDLKIQKHFAISNLFAADRRIVEGVTGVERTMGPVQIMEPEQVGDQPQNQFGDFNNQQMSINEELMSEVESNPEVENIMIVNLDGEIVMSAQESVIGDNVSEREYFSATINKGTPYVGFSMASRDTGEQVVPICVPIMDEEGDTVGIVTTIVITSKIAQELEGAKILGTENTYPILLDQKGILLVHPNREYIGEQHTDQSVREIALKLTSNAEKLEGEMIYQSMSENIERMLRYIEVGEAEWLLGISIDQGELMQPIKDMQKGGLVILVVSLLIGMIAAYLYVQSISKPLGKIEGIVRKLAGLDLSDSEDLHKLRRLKDEVGTMAEATATTTEALKKVVSELIQYAEQTMISAQTVDNLASYSLEESEQTVVVVEELSASMEEINASTEEVSSTVESINENIRVITDHIGKSSQLALNIARNSETIKDKTIQESEIVKASYNDVKNNMELALKKAEVISQIYLLVESIESITKQTNLLALNASIEAARAGDVGRGFGVVAHEIGALASESGNAVTKIQEVIALVMEATNEMRDSAQESLAFMEKQIDENVENTLENAKSYMTDANEVYNALQELEQRSHELTQYSQIITETIDGIAIAISENTQGVVNIASQTNNINKNINEIKEQSMTNKSVAEQLSEVASRFTI</sequence>
<evidence type="ECO:0000256" key="11">
    <source>
        <dbReference type="SAM" id="Phobius"/>
    </source>
</evidence>
<feature type="non-terminal residue" evidence="14">
    <location>
        <position position="1"/>
    </location>
</feature>
<evidence type="ECO:0000256" key="4">
    <source>
        <dbReference type="ARBA" id="ARBA00022692"/>
    </source>
</evidence>
<dbReference type="InterPro" id="IPR033479">
    <property type="entry name" value="dCache_1"/>
</dbReference>
<keyword evidence="4 11" id="KW-0812">Transmembrane</keyword>
<dbReference type="SUPFAM" id="SSF58104">
    <property type="entry name" value="Methyl-accepting chemotaxis protein (MCP) signaling domain"/>
    <property type="match status" value="1"/>
</dbReference>
<dbReference type="InterPro" id="IPR003660">
    <property type="entry name" value="HAMP_dom"/>
</dbReference>
<dbReference type="GO" id="GO:0005886">
    <property type="term" value="C:plasma membrane"/>
    <property type="evidence" value="ECO:0007669"/>
    <property type="project" value="UniProtKB-SubCell"/>
</dbReference>
<evidence type="ECO:0000256" key="10">
    <source>
        <dbReference type="SAM" id="Coils"/>
    </source>
</evidence>
<evidence type="ECO:0000256" key="8">
    <source>
        <dbReference type="ARBA" id="ARBA00029447"/>
    </source>
</evidence>
<dbReference type="SMART" id="SM00283">
    <property type="entry name" value="MA"/>
    <property type="match status" value="1"/>
</dbReference>
<evidence type="ECO:0000313" key="14">
    <source>
        <dbReference type="EMBL" id="MDA3730176.1"/>
    </source>
</evidence>
<comment type="subcellular location">
    <subcellularLocation>
        <location evidence="1">Cell membrane</location>
        <topology evidence="1">Multi-pass membrane protein</topology>
    </subcellularLocation>
</comment>
<feature type="domain" description="HAMP" evidence="13">
    <location>
        <begin position="326"/>
        <end position="382"/>
    </location>
</feature>
<dbReference type="InterPro" id="IPR029151">
    <property type="entry name" value="Sensor-like_sf"/>
</dbReference>
<dbReference type="PROSITE" id="PS50111">
    <property type="entry name" value="CHEMOTAXIS_TRANSDUC_2"/>
    <property type="match status" value="1"/>
</dbReference>
<dbReference type="AlphaFoldDB" id="A0AA42DJI4"/>
<gene>
    <name evidence="14" type="ORF">PBV87_01425</name>
</gene>
<reference evidence="14" key="1">
    <citation type="journal article" date="2023" name="Int. J. Syst. Evol. Microbiol.">
        <title>&lt;i&gt;Holtiella tumoricola&lt;/i&gt; gen. nov. sp. nov., isolated from a human clinical sample.</title>
        <authorList>
            <person name="Allen-Vercoe E."/>
            <person name="Daigneault M.C."/>
            <person name="Vancuren S.J."/>
            <person name="Cochrane K."/>
            <person name="O'Neal L.L."/>
            <person name="Sankaranarayanan K."/>
            <person name="Lawson P.A."/>
        </authorList>
    </citation>
    <scope>NUCLEOTIDE SEQUENCE</scope>
    <source>
        <strain evidence="14">CC70A</strain>
    </source>
</reference>
<keyword evidence="5 11" id="KW-1133">Transmembrane helix</keyword>
<evidence type="ECO:0000256" key="3">
    <source>
        <dbReference type="ARBA" id="ARBA00022500"/>
    </source>
</evidence>
<feature type="transmembrane region" description="Helical" evidence="11">
    <location>
        <begin position="305"/>
        <end position="325"/>
    </location>
</feature>
<evidence type="ECO:0000256" key="1">
    <source>
        <dbReference type="ARBA" id="ARBA00004651"/>
    </source>
</evidence>
<feature type="coiled-coil region" evidence="10">
    <location>
        <begin position="567"/>
        <end position="619"/>
    </location>
</feature>
<protein>
    <submittedName>
        <fullName evidence="14">Methyl-accepting chemotaxis protein</fullName>
    </submittedName>
</protein>
<dbReference type="SUPFAM" id="SSF103190">
    <property type="entry name" value="Sensory domain-like"/>
    <property type="match status" value="1"/>
</dbReference>
<comment type="caution">
    <text evidence="14">The sequence shown here is derived from an EMBL/GenBank/DDBJ whole genome shotgun (WGS) entry which is preliminary data.</text>
</comment>
<dbReference type="CDD" id="cd12914">
    <property type="entry name" value="PDC1_DGC_like"/>
    <property type="match status" value="1"/>
</dbReference>
<dbReference type="PANTHER" id="PTHR32089:SF112">
    <property type="entry name" value="LYSOZYME-LIKE PROTEIN-RELATED"/>
    <property type="match status" value="1"/>
</dbReference>
<evidence type="ECO:0000259" key="13">
    <source>
        <dbReference type="PROSITE" id="PS50885"/>
    </source>
</evidence>
<dbReference type="EMBL" id="JAQIFT010000008">
    <property type="protein sequence ID" value="MDA3730176.1"/>
    <property type="molecule type" value="Genomic_DNA"/>
</dbReference>
<feature type="domain" description="Methyl-accepting transducer" evidence="12">
    <location>
        <begin position="401"/>
        <end position="638"/>
    </location>
</feature>
<proteinExistence type="inferred from homology"/>
<dbReference type="Gene3D" id="3.30.450.20">
    <property type="entry name" value="PAS domain"/>
    <property type="match status" value="1"/>
</dbReference>
<dbReference type="RefSeq" id="WP_271010895.1">
    <property type="nucleotide sequence ID" value="NZ_JAQIFT010000008.1"/>
</dbReference>
<dbReference type="Gene3D" id="1.10.287.950">
    <property type="entry name" value="Methyl-accepting chemotaxis protein"/>
    <property type="match status" value="1"/>
</dbReference>
<accession>A0AA42DJI4</accession>
<dbReference type="PANTHER" id="PTHR32089">
    <property type="entry name" value="METHYL-ACCEPTING CHEMOTAXIS PROTEIN MCPB"/>
    <property type="match status" value="1"/>
</dbReference>
<dbReference type="Proteomes" id="UP001169242">
    <property type="component" value="Unassembled WGS sequence"/>
</dbReference>
<dbReference type="GO" id="GO:0006935">
    <property type="term" value="P:chemotaxis"/>
    <property type="evidence" value="ECO:0007669"/>
    <property type="project" value="UniProtKB-KW"/>
</dbReference>
<evidence type="ECO:0000256" key="6">
    <source>
        <dbReference type="ARBA" id="ARBA00023136"/>
    </source>
</evidence>
<evidence type="ECO:0000256" key="7">
    <source>
        <dbReference type="ARBA" id="ARBA00023224"/>
    </source>
</evidence>
<keyword evidence="2" id="KW-1003">Cell membrane</keyword>
<keyword evidence="10" id="KW-0175">Coiled coil</keyword>
<organism evidence="14 15">
    <name type="scientific">Holtiella tumoricola</name>
    <dbReference type="NCBI Taxonomy" id="3018743"/>
    <lineage>
        <taxon>Bacteria</taxon>
        <taxon>Bacillati</taxon>
        <taxon>Bacillota</taxon>
        <taxon>Clostridia</taxon>
        <taxon>Lachnospirales</taxon>
        <taxon>Cellulosilyticaceae</taxon>
        <taxon>Holtiella</taxon>
    </lineage>
</organism>
<keyword evidence="15" id="KW-1185">Reference proteome</keyword>
<dbReference type="GO" id="GO:0007165">
    <property type="term" value="P:signal transduction"/>
    <property type="evidence" value="ECO:0007669"/>
    <property type="project" value="UniProtKB-KW"/>
</dbReference>
<evidence type="ECO:0000313" key="15">
    <source>
        <dbReference type="Proteomes" id="UP001169242"/>
    </source>
</evidence>
<keyword evidence="7 9" id="KW-0807">Transducer</keyword>
<comment type="similarity">
    <text evidence="8">Belongs to the methyl-accepting chemotaxis (MCP) protein family.</text>
</comment>